<reference evidence="2" key="1">
    <citation type="submission" date="2021-06" db="EMBL/GenBank/DDBJ databases">
        <title>Comparative genomics, transcriptomics and evolutionary studies reveal genomic signatures of adaptation to plant cell wall in hemibiotrophic fungi.</title>
        <authorList>
            <consortium name="DOE Joint Genome Institute"/>
            <person name="Baroncelli R."/>
            <person name="Diaz J.F."/>
            <person name="Benocci T."/>
            <person name="Peng M."/>
            <person name="Battaglia E."/>
            <person name="Haridas S."/>
            <person name="Andreopoulos W."/>
            <person name="Labutti K."/>
            <person name="Pangilinan J."/>
            <person name="Floch G.L."/>
            <person name="Makela M.R."/>
            <person name="Henrissat B."/>
            <person name="Grigoriev I.V."/>
            <person name="Crouch J.A."/>
            <person name="De Vries R.P."/>
            <person name="Sukno S.A."/>
            <person name="Thon M.R."/>
        </authorList>
    </citation>
    <scope>NUCLEOTIDE SEQUENCE</scope>
    <source>
        <strain evidence="2">CBS 193.32</strain>
    </source>
</reference>
<feature type="region of interest" description="Disordered" evidence="1">
    <location>
        <begin position="131"/>
        <end position="159"/>
    </location>
</feature>
<dbReference type="Proteomes" id="UP001224890">
    <property type="component" value="Unassembled WGS sequence"/>
</dbReference>
<accession>A0AAJ0EZE7</accession>
<organism evidence="2 3">
    <name type="scientific">Colletotrichum godetiae</name>
    <dbReference type="NCBI Taxonomy" id="1209918"/>
    <lineage>
        <taxon>Eukaryota</taxon>
        <taxon>Fungi</taxon>
        <taxon>Dikarya</taxon>
        <taxon>Ascomycota</taxon>
        <taxon>Pezizomycotina</taxon>
        <taxon>Sordariomycetes</taxon>
        <taxon>Hypocreomycetidae</taxon>
        <taxon>Glomerellales</taxon>
        <taxon>Glomerellaceae</taxon>
        <taxon>Colletotrichum</taxon>
        <taxon>Colletotrichum acutatum species complex</taxon>
    </lineage>
</organism>
<dbReference type="RefSeq" id="XP_060431067.1">
    <property type="nucleotide sequence ID" value="XM_060579287.1"/>
</dbReference>
<gene>
    <name evidence="2" type="ORF">BDP55DRAFT_727320</name>
</gene>
<name>A0AAJ0EZE7_9PEZI</name>
<proteinExistence type="predicted"/>
<comment type="caution">
    <text evidence="2">The sequence shown here is derived from an EMBL/GenBank/DDBJ whole genome shotgun (WGS) entry which is preliminary data.</text>
</comment>
<dbReference type="Pfam" id="PF05630">
    <property type="entry name" value="NPP1"/>
    <property type="match status" value="1"/>
</dbReference>
<dbReference type="InterPro" id="IPR008701">
    <property type="entry name" value="NPP1"/>
</dbReference>
<dbReference type="AlphaFoldDB" id="A0AAJ0EZE7"/>
<dbReference type="GeneID" id="85463813"/>
<evidence type="ECO:0000313" key="3">
    <source>
        <dbReference type="Proteomes" id="UP001224890"/>
    </source>
</evidence>
<dbReference type="EMBL" id="JAHMHR010000015">
    <property type="protein sequence ID" value="KAK1687372.1"/>
    <property type="molecule type" value="Genomic_DNA"/>
</dbReference>
<sequence>MGCEEEDITGIWPVGVSYTADHLNWGTPSTISEISFRGANVGLDIGTHAKMQIHDNAISAFEGADDENIFERTLNSWESLPTLAKDALTDVQYEKTQVPFNDADLQAQMDAAYQERFFAGIPEVADCDLVEDRPPKVDTPDDPPVTVTTSAPKTEPTGA</sequence>
<protein>
    <submittedName>
        <fullName evidence="2">Uncharacterized protein</fullName>
    </submittedName>
</protein>
<keyword evidence="3" id="KW-1185">Reference proteome</keyword>
<evidence type="ECO:0000313" key="2">
    <source>
        <dbReference type="EMBL" id="KAK1687372.1"/>
    </source>
</evidence>
<evidence type="ECO:0000256" key="1">
    <source>
        <dbReference type="SAM" id="MobiDB-lite"/>
    </source>
</evidence>